<dbReference type="EMBL" id="JAULSU010000004">
    <property type="protein sequence ID" value="KAK0619409.1"/>
    <property type="molecule type" value="Genomic_DNA"/>
</dbReference>
<protein>
    <submittedName>
        <fullName evidence="1">Uncharacterized protein</fullName>
    </submittedName>
</protein>
<comment type="caution">
    <text evidence="1">The sequence shown here is derived from an EMBL/GenBank/DDBJ whole genome shotgun (WGS) entry which is preliminary data.</text>
</comment>
<keyword evidence="2" id="KW-1185">Reference proteome</keyword>
<organism evidence="1 2">
    <name type="scientific">Immersiella caudata</name>
    <dbReference type="NCBI Taxonomy" id="314043"/>
    <lineage>
        <taxon>Eukaryota</taxon>
        <taxon>Fungi</taxon>
        <taxon>Dikarya</taxon>
        <taxon>Ascomycota</taxon>
        <taxon>Pezizomycotina</taxon>
        <taxon>Sordariomycetes</taxon>
        <taxon>Sordariomycetidae</taxon>
        <taxon>Sordariales</taxon>
        <taxon>Lasiosphaeriaceae</taxon>
        <taxon>Immersiella</taxon>
    </lineage>
</organism>
<gene>
    <name evidence="1" type="ORF">B0T14DRAFT_207985</name>
</gene>
<sequence>METASTCRSQALIRNGKGCEMMLRHDDAQICLIGMTQKIANHLASRDLDQVHTEQYQDERIRNSPRSRFFASRAKKFLSLTREPGVPINQAQALPVSPPSPANLLPVSTHNHPHRNHHLHLPIATENSGTSLVTTLPAPIVHPFPIFTPGIIDTFPPIQQSSPISTSTAYSNPSRRLCTPTSCVAVKIDTPGPINTRFPIFTSAQSSITRPKLA</sequence>
<dbReference type="AlphaFoldDB" id="A0AA39WPY1"/>
<evidence type="ECO:0000313" key="1">
    <source>
        <dbReference type="EMBL" id="KAK0619409.1"/>
    </source>
</evidence>
<name>A0AA39WPY1_9PEZI</name>
<accession>A0AA39WPY1</accession>
<dbReference type="Proteomes" id="UP001175000">
    <property type="component" value="Unassembled WGS sequence"/>
</dbReference>
<evidence type="ECO:0000313" key="2">
    <source>
        <dbReference type="Proteomes" id="UP001175000"/>
    </source>
</evidence>
<proteinExistence type="predicted"/>
<reference evidence="1" key="1">
    <citation type="submission" date="2023-06" db="EMBL/GenBank/DDBJ databases">
        <title>Genome-scale phylogeny and comparative genomics of the fungal order Sordariales.</title>
        <authorList>
            <consortium name="Lawrence Berkeley National Laboratory"/>
            <person name="Hensen N."/>
            <person name="Bonometti L."/>
            <person name="Westerberg I."/>
            <person name="Brannstrom I.O."/>
            <person name="Guillou S."/>
            <person name="Cros-Aarteil S."/>
            <person name="Calhoun S."/>
            <person name="Haridas S."/>
            <person name="Kuo A."/>
            <person name="Mondo S."/>
            <person name="Pangilinan J."/>
            <person name="Riley R."/>
            <person name="Labutti K."/>
            <person name="Andreopoulos B."/>
            <person name="Lipzen A."/>
            <person name="Chen C."/>
            <person name="Yanf M."/>
            <person name="Daum C."/>
            <person name="Ng V."/>
            <person name="Clum A."/>
            <person name="Steindorff A."/>
            <person name="Ohm R."/>
            <person name="Martin F."/>
            <person name="Silar P."/>
            <person name="Natvig D."/>
            <person name="Lalanne C."/>
            <person name="Gautier V."/>
            <person name="Ament-Velasquez S.L."/>
            <person name="Kruys A."/>
            <person name="Hutchinson M.I."/>
            <person name="Powell A.J."/>
            <person name="Barry K."/>
            <person name="Miller A.N."/>
            <person name="Grigoriev I.V."/>
            <person name="Debuchy R."/>
            <person name="Gladieux P."/>
            <person name="Thoren M.H."/>
            <person name="Johannesson H."/>
        </authorList>
    </citation>
    <scope>NUCLEOTIDE SEQUENCE</scope>
    <source>
        <strain evidence="1">CBS 606.72</strain>
    </source>
</reference>